<gene>
    <name evidence="2" type="ORF">X797_002727</name>
</gene>
<organism evidence="2 3">
    <name type="scientific">Metarhizium robertsii</name>
    <dbReference type="NCBI Taxonomy" id="568076"/>
    <lineage>
        <taxon>Eukaryota</taxon>
        <taxon>Fungi</taxon>
        <taxon>Dikarya</taxon>
        <taxon>Ascomycota</taxon>
        <taxon>Pezizomycotina</taxon>
        <taxon>Sordariomycetes</taxon>
        <taxon>Hypocreomycetidae</taxon>
        <taxon>Hypocreales</taxon>
        <taxon>Clavicipitaceae</taxon>
        <taxon>Metarhizium</taxon>
    </lineage>
</organism>
<evidence type="ECO:0000313" key="3">
    <source>
        <dbReference type="Proteomes" id="UP000030151"/>
    </source>
</evidence>
<dbReference type="AlphaFoldDB" id="A0A0A1V5E1"/>
<name>A0A0A1V5E1_9HYPO</name>
<proteinExistence type="predicted"/>
<protein>
    <submittedName>
        <fullName evidence="2">Uncharacterized protein</fullName>
    </submittedName>
</protein>
<evidence type="ECO:0000313" key="2">
    <source>
        <dbReference type="EMBL" id="EXV05040.1"/>
    </source>
</evidence>
<dbReference type="HOGENOM" id="CLU_2197573_0_0_1"/>
<sequence>MARELVKSKGAAAKADNESDAATRCDGSMEARFMLVPKRGVCLDVLLNNAGIVIMHHELHDGHETTTTVHTMSTLLLTLRLREQQDGVAHCDGWCVCARDARQVPVQP</sequence>
<feature type="region of interest" description="Disordered" evidence="1">
    <location>
        <begin position="1"/>
        <end position="21"/>
    </location>
</feature>
<comment type="caution">
    <text evidence="2">The sequence shown here is derived from an EMBL/GenBank/DDBJ whole genome shotgun (WGS) entry which is preliminary data.</text>
</comment>
<dbReference type="EMBL" id="JELW01000002">
    <property type="protein sequence ID" value="EXV05040.1"/>
    <property type="molecule type" value="Genomic_DNA"/>
</dbReference>
<reference evidence="2 3" key="1">
    <citation type="submission" date="2014-02" db="EMBL/GenBank/DDBJ databases">
        <title>The genome sequence of the entomopathogenic fungus Metarhizium robertsii ARSEF 2575.</title>
        <authorList>
            <person name="Giuliano Garisto Donzelli B."/>
            <person name="Roe B.A."/>
            <person name="Macmil S.L."/>
            <person name="Krasnoff S.B."/>
            <person name="Gibson D.M."/>
        </authorList>
    </citation>
    <scope>NUCLEOTIDE SEQUENCE [LARGE SCALE GENOMIC DNA]</scope>
    <source>
        <strain evidence="2 3">ARSEF 2575</strain>
    </source>
</reference>
<accession>A0A0A1V5E1</accession>
<dbReference type="Proteomes" id="UP000030151">
    <property type="component" value="Unassembled WGS sequence"/>
</dbReference>
<evidence type="ECO:0000256" key="1">
    <source>
        <dbReference type="SAM" id="MobiDB-lite"/>
    </source>
</evidence>